<organism evidence="2 3">
    <name type="scientific">Rubrobacter radiotolerans</name>
    <name type="common">Arthrobacter radiotolerans</name>
    <dbReference type="NCBI Taxonomy" id="42256"/>
    <lineage>
        <taxon>Bacteria</taxon>
        <taxon>Bacillati</taxon>
        <taxon>Actinomycetota</taxon>
        <taxon>Rubrobacteria</taxon>
        <taxon>Rubrobacterales</taxon>
        <taxon>Rubrobacteraceae</taxon>
        <taxon>Rubrobacter</taxon>
    </lineage>
</organism>
<dbReference type="Proteomes" id="UP000025229">
    <property type="component" value="Chromosome"/>
</dbReference>
<dbReference type="AlphaFoldDB" id="A0A023X5V6"/>
<proteinExistence type="predicted"/>
<gene>
    <name evidence="2" type="ORF">RradSPS_2268</name>
</gene>
<dbReference type="eggNOG" id="COG0515">
    <property type="taxonomic scope" value="Bacteria"/>
</dbReference>
<dbReference type="EMBL" id="CP007514">
    <property type="protein sequence ID" value="AHY47551.1"/>
    <property type="molecule type" value="Genomic_DNA"/>
</dbReference>
<evidence type="ECO:0000313" key="3">
    <source>
        <dbReference type="Proteomes" id="UP000025229"/>
    </source>
</evidence>
<dbReference type="KEGG" id="rrd:RradSPS_2268"/>
<dbReference type="HOGENOM" id="CLU_860209_0_0_11"/>
<reference evidence="2 3" key="1">
    <citation type="submission" date="2014-03" db="EMBL/GenBank/DDBJ databases">
        <title>Complete genome sequence of the Radio-Resistant Rubrobacter radiotolerans RSPS-4.</title>
        <authorList>
            <person name="Egas C.C."/>
            <person name="Barroso C.C."/>
            <person name="Froufe H.J.C."/>
            <person name="Pacheco J.J."/>
            <person name="Albuquerque L.L."/>
            <person name="da Costa M.M.S."/>
        </authorList>
    </citation>
    <scope>NUCLEOTIDE SEQUENCE [LARGE SCALE GENOMIC DNA]</scope>
    <source>
        <strain evidence="2 3">RSPS-4</strain>
    </source>
</reference>
<evidence type="ECO:0000313" key="2">
    <source>
        <dbReference type="EMBL" id="AHY47551.1"/>
    </source>
</evidence>
<protein>
    <submittedName>
        <fullName evidence="2">Uncharacterized protein</fullName>
    </submittedName>
</protein>
<accession>A0A023X5V6</accession>
<sequence length="323" mass="34323">MLFVGVAMIAVALVAIASVVLFGDRLGLAGNDPEPARLLEPTDPESATGERDEPDDGATSGPDDPSPDPPEASQSPGADGTESFEQEFVAAYYDAVAREDWSGTYALLDAASQAEFTQGEWNAVQEARVAANEPAPLASATLQSATGEGAGFVGDVLLSYTDGTSETVPVRVVYEGGDLKRSLAPEDVAYLRDLVPEPDPSGEMYEAVAAAVERFVYEYYAAVAAEDWSATYSMLDYNGQAAFTEAEWTERQQTRQAASGAPSPVVDVEVSVPEDYPVYPRALAAVTFADGEVVEITVVDPHSLDGEFDRVLTAEEIAYLRSL</sequence>
<evidence type="ECO:0000256" key="1">
    <source>
        <dbReference type="SAM" id="MobiDB-lite"/>
    </source>
</evidence>
<feature type="region of interest" description="Disordered" evidence="1">
    <location>
        <begin position="30"/>
        <end position="81"/>
    </location>
</feature>
<keyword evidence="3" id="KW-1185">Reference proteome</keyword>
<name>A0A023X5V6_RUBRA</name>